<comment type="caution">
    <text evidence="1">The sequence shown here is derived from an EMBL/GenBank/DDBJ whole genome shotgun (WGS) entry which is preliminary data.</text>
</comment>
<evidence type="ECO:0000313" key="1">
    <source>
        <dbReference type="EMBL" id="GIY10662.1"/>
    </source>
</evidence>
<gene>
    <name evidence="1" type="ORF">CEXT_55761</name>
</gene>
<protein>
    <submittedName>
        <fullName evidence="1">Uncharacterized protein</fullName>
    </submittedName>
</protein>
<name>A0AAV4QRC0_CAEEX</name>
<organism evidence="1 2">
    <name type="scientific">Caerostris extrusa</name>
    <name type="common">Bark spider</name>
    <name type="synonym">Caerostris bankana</name>
    <dbReference type="NCBI Taxonomy" id="172846"/>
    <lineage>
        <taxon>Eukaryota</taxon>
        <taxon>Metazoa</taxon>
        <taxon>Ecdysozoa</taxon>
        <taxon>Arthropoda</taxon>
        <taxon>Chelicerata</taxon>
        <taxon>Arachnida</taxon>
        <taxon>Araneae</taxon>
        <taxon>Araneomorphae</taxon>
        <taxon>Entelegynae</taxon>
        <taxon>Araneoidea</taxon>
        <taxon>Araneidae</taxon>
        <taxon>Caerostris</taxon>
    </lineage>
</organism>
<keyword evidence="2" id="KW-1185">Reference proteome</keyword>
<evidence type="ECO:0000313" key="2">
    <source>
        <dbReference type="Proteomes" id="UP001054945"/>
    </source>
</evidence>
<proteinExistence type="predicted"/>
<dbReference type="Proteomes" id="UP001054945">
    <property type="component" value="Unassembled WGS sequence"/>
</dbReference>
<reference evidence="1 2" key="1">
    <citation type="submission" date="2021-06" db="EMBL/GenBank/DDBJ databases">
        <title>Caerostris extrusa draft genome.</title>
        <authorList>
            <person name="Kono N."/>
            <person name="Arakawa K."/>
        </authorList>
    </citation>
    <scope>NUCLEOTIDE SEQUENCE [LARGE SCALE GENOMIC DNA]</scope>
</reference>
<dbReference type="AlphaFoldDB" id="A0AAV4QRC0"/>
<accession>A0AAV4QRC0</accession>
<dbReference type="EMBL" id="BPLR01006550">
    <property type="protein sequence ID" value="GIY10662.1"/>
    <property type="molecule type" value="Genomic_DNA"/>
</dbReference>
<sequence length="79" mass="8978">MTTAKESNFIIPLKKGKKISNAPICMTTLQNRVSKPINHSLGYDWRASAKGIYELFLFLSETVAQRDSTLFIMSLLIRE</sequence>